<evidence type="ECO:0000259" key="19">
    <source>
        <dbReference type="PROSITE" id="PS50011"/>
    </source>
</evidence>
<dbReference type="GO" id="GO:0004383">
    <property type="term" value="F:guanylate cyclase activity"/>
    <property type="evidence" value="ECO:0007669"/>
    <property type="project" value="UniProtKB-EC"/>
</dbReference>
<accession>A0A1W0WAL4</accession>
<proteinExistence type="inferred from homology"/>
<evidence type="ECO:0000259" key="20">
    <source>
        <dbReference type="PROSITE" id="PS50125"/>
    </source>
</evidence>
<dbReference type="EC" id="4.6.1.2" evidence="3 15"/>
<evidence type="ECO:0000313" key="21">
    <source>
        <dbReference type="EMBL" id="OQV12255.1"/>
    </source>
</evidence>
<keyword evidence="11" id="KW-0325">Glycoprotein</keyword>
<dbReference type="EMBL" id="MTYJ01000149">
    <property type="protein sequence ID" value="OQV12255.1"/>
    <property type="molecule type" value="Genomic_DNA"/>
</dbReference>
<feature type="domain" description="Protein kinase" evidence="19">
    <location>
        <begin position="524"/>
        <end position="803"/>
    </location>
</feature>
<dbReference type="Gene3D" id="3.30.70.1230">
    <property type="entry name" value="Nucleotide cyclase"/>
    <property type="match status" value="1"/>
</dbReference>
<dbReference type="InterPro" id="IPR011009">
    <property type="entry name" value="Kinase-like_dom_sf"/>
</dbReference>
<evidence type="ECO:0000256" key="6">
    <source>
        <dbReference type="ARBA" id="ARBA00022741"/>
    </source>
</evidence>
<evidence type="ECO:0000256" key="7">
    <source>
        <dbReference type="ARBA" id="ARBA00022989"/>
    </source>
</evidence>
<evidence type="ECO:0000256" key="13">
    <source>
        <dbReference type="ARBA" id="ARBA00023293"/>
    </source>
</evidence>
<evidence type="ECO:0000256" key="4">
    <source>
        <dbReference type="ARBA" id="ARBA00022692"/>
    </source>
</evidence>
<feature type="domain" description="Guanylate cyclase" evidence="20">
    <location>
        <begin position="874"/>
        <end position="1004"/>
    </location>
</feature>
<dbReference type="SUPFAM" id="SSF53822">
    <property type="entry name" value="Periplasmic binding protein-like I"/>
    <property type="match status" value="1"/>
</dbReference>
<keyword evidence="13 15" id="KW-0141">cGMP biosynthesis</keyword>
<keyword evidence="22" id="KW-1185">Reference proteome</keyword>
<dbReference type="PANTHER" id="PTHR11920">
    <property type="entry name" value="GUANYLYL CYCLASE"/>
    <property type="match status" value="1"/>
</dbReference>
<dbReference type="SMART" id="SM00044">
    <property type="entry name" value="CYCc"/>
    <property type="match status" value="1"/>
</dbReference>
<reference evidence="22" key="1">
    <citation type="submission" date="2017-01" db="EMBL/GenBank/DDBJ databases">
        <title>Comparative genomics of anhydrobiosis in the tardigrade Hypsibius dujardini.</title>
        <authorList>
            <person name="Yoshida Y."/>
            <person name="Koutsovoulos G."/>
            <person name="Laetsch D."/>
            <person name="Stevens L."/>
            <person name="Kumar S."/>
            <person name="Horikawa D."/>
            <person name="Ishino K."/>
            <person name="Komine S."/>
            <person name="Tomita M."/>
            <person name="Blaxter M."/>
            <person name="Arakawa K."/>
        </authorList>
    </citation>
    <scope>NUCLEOTIDE SEQUENCE [LARGE SCALE GENOMIC DNA]</scope>
    <source>
        <strain evidence="22">Z151</strain>
    </source>
</reference>
<dbReference type="PROSITE" id="PS50125">
    <property type="entry name" value="GUANYLATE_CYCLASE_2"/>
    <property type="match status" value="1"/>
</dbReference>
<dbReference type="PROSITE" id="PS00452">
    <property type="entry name" value="GUANYLATE_CYCLASE_1"/>
    <property type="match status" value="1"/>
</dbReference>
<dbReference type="InterPro" id="IPR000719">
    <property type="entry name" value="Prot_kinase_dom"/>
</dbReference>
<dbReference type="InterPro" id="IPR028082">
    <property type="entry name" value="Peripla_BP_I"/>
</dbReference>
<feature type="transmembrane region" description="Helical" evidence="18">
    <location>
        <begin position="466"/>
        <end position="490"/>
    </location>
</feature>
<dbReference type="AlphaFoldDB" id="A0A1W0WAL4"/>
<dbReference type="InterPro" id="IPR001828">
    <property type="entry name" value="ANF_lig-bd_rcpt"/>
</dbReference>
<evidence type="ECO:0000256" key="15">
    <source>
        <dbReference type="RuleBase" id="RU003431"/>
    </source>
</evidence>
<evidence type="ECO:0000256" key="2">
    <source>
        <dbReference type="ARBA" id="ARBA00004479"/>
    </source>
</evidence>
<keyword evidence="6" id="KW-0547">Nucleotide-binding</keyword>
<feature type="coiled-coil region" evidence="16">
    <location>
        <begin position="815"/>
        <end position="842"/>
    </location>
</feature>
<feature type="compositionally biased region" description="Basic and acidic residues" evidence="17">
    <location>
        <begin position="1"/>
        <end position="20"/>
    </location>
</feature>
<dbReference type="SUPFAM" id="SSF55073">
    <property type="entry name" value="Nucleotide cyclase"/>
    <property type="match status" value="1"/>
</dbReference>
<dbReference type="InterPro" id="IPR029787">
    <property type="entry name" value="Nucleotide_cyclase"/>
</dbReference>
<keyword evidence="5" id="KW-0732">Signal</keyword>
<keyword evidence="9 18" id="KW-0472">Membrane</keyword>
<evidence type="ECO:0000256" key="18">
    <source>
        <dbReference type="SAM" id="Phobius"/>
    </source>
</evidence>
<comment type="catalytic activity">
    <reaction evidence="1 15">
        <text>GTP = 3',5'-cyclic GMP + diphosphate</text>
        <dbReference type="Rhea" id="RHEA:13665"/>
        <dbReference type="ChEBI" id="CHEBI:33019"/>
        <dbReference type="ChEBI" id="CHEBI:37565"/>
        <dbReference type="ChEBI" id="CHEBI:57746"/>
        <dbReference type="EC" id="4.6.1.2"/>
    </reaction>
</comment>
<evidence type="ECO:0000256" key="1">
    <source>
        <dbReference type="ARBA" id="ARBA00001436"/>
    </source>
</evidence>
<dbReference type="GO" id="GO:0035556">
    <property type="term" value="P:intracellular signal transduction"/>
    <property type="evidence" value="ECO:0007669"/>
    <property type="project" value="InterPro"/>
</dbReference>
<comment type="similarity">
    <text evidence="14">Belongs to the adenylyl cyclase class-4/guanylyl cyclase family.</text>
</comment>
<keyword evidence="8" id="KW-0342">GTP-binding</keyword>
<evidence type="ECO:0000256" key="12">
    <source>
        <dbReference type="ARBA" id="ARBA00023239"/>
    </source>
</evidence>
<dbReference type="CDD" id="cd07302">
    <property type="entry name" value="CHD"/>
    <property type="match status" value="1"/>
</dbReference>
<dbReference type="GO" id="GO:0005886">
    <property type="term" value="C:plasma membrane"/>
    <property type="evidence" value="ECO:0007669"/>
    <property type="project" value="TreeGrafter"/>
</dbReference>
<dbReference type="GO" id="GO:0004672">
    <property type="term" value="F:protein kinase activity"/>
    <property type="evidence" value="ECO:0007669"/>
    <property type="project" value="InterPro"/>
</dbReference>
<protein>
    <recommendedName>
        <fullName evidence="3 15">Guanylate cyclase</fullName>
        <ecNumber evidence="3 15">4.6.1.2</ecNumber>
    </recommendedName>
</protein>
<dbReference type="InterPro" id="IPR018297">
    <property type="entry name" value="A/G_cyclase_CS"/>
</dbReference>
<dbReference type="GO" id="GO:0005524">
    <property type="term" value="F:ATP binding"/>
    <property type="evidence" value="ECO:0007669"/>
    <property type="project" value="InterPro"/>
</dbReference>
<dbReference type="Gene3D" id="6.10.250.780">
    <property type="match status" value="1"/>
</dbReference>
<keyword evidence="7 18" id="KW-1133">Transmembrane helix</keyword>
<feature type="region of interest" description="Disordered" evidence="17">
    <location>
        <begin position="1"/>
        <end position="23"/>
    </location>
</feature>
<dbReference type="OrthoDB" id="10049859at2759"/>
<dbReference type="Pfam" id="PF07714">
    <property type="entry name" value="PK_Tyr_Ser-Thr"/>
    <property type="match status" value="1"/>
</dbReference>
<dbReference type="FunFam" id="3.30.70.1230:FF:000004">
    <property type="entry name" value="Guanylate cyclase"/>
    <property type="match status" value="1"/>
</dbReference>
<dbReference type="GO" id="GO:0001653">
    <property type="term" value="F:peptide receptor activity"/>
    <property type="evidence" value="ECO:0007669"/>
    <property type="project" value="TreeGrafter"/>
</dbReference>
<dbReference type="CDD" id="cd06352">
    <property type="entry name" value="PBP1_NPR_GC-like"/>
    <property type="match status" value="1"/>
</dbReference>
<evidence type="ECO:0000256" key="14">
    <source>
        <dbReference type="RuleBase" id="RU000405"/>
    </source>
</evidence>
<gene>
    <name evidence="21" type="ORF">BV898_13449</name>
</gene>
<evidence type="ECO:0000256" key="16">
    <source>
        <dbReference type="SAM" id="Coils"/>
    </source>
</evidence>
<evidence type="ECO:0000256" key="17">
    <source>
        <dbReference type="SAM" id="MobiDB-lite"/>
    </source>
</evidence>
<comment type="caution">
    <text evidence="21">The sequence shown here is derived from an EMBL/GenBank/DDBJ whole genome shotgun (WGS) entry which is preliminary data.</text>
</comment>
<dbReference type="SUPFAM" id="SSF56112">
    <property type="entry name" value="Protein kinase-like (PK-like)"/>
    <property type="match status" value="1"/>
</dbReference>
<keyword evidence="4 18" id="KW-0812">Transmembrane</keyword>
<evidence type="ECO:0000256" key="3">
    <source>
        <dbReference type="ARBA" id="ARBA00012202"/>
    </source>
</evidence>
<dbReference type="Pfam" id="PF01094">
    <property type="entry name" value="ANF_receptor"/>
    <property type="match status" value="1"/>
</dbReference>
<evidence type="ECO:0000256" key="10">
    <source>
        <dbReference type="ARBA" id="ARBA00023170"/>
    </source>
</evidence>
<dbReference type="PANTHER" id="PTHR11920:SF501">
    <property type="entry name" value="GUANYLATE CYCLASE 32E"/>
    <property type="match status" value="1"/>
</dbReference>
<comment type="subcellular location">
    <subcellularLocation>
        <location evidence="2">Membrane</location>
        <topology evidence="2">Single-pass type I membrane protein</topology>
    </subcellularLocation>
</comment>
<dbReference type="GO" id="GO:0004016">
    <property type="term" value="F:adenylate cyclase activity"/>
    <property type="evidence" value="ECO:0007669"/>
    <property type="project" value="TreeGrafter"/>
</dbReference>
<evidence type="ECO:0000313" key="22">
    <source>
        <dbReference type="Proteomes" id="UP000192578"/>
    </source>
</evidence>
<dbReference type="InterPro" id="IPR050401">
    <property type="entry name" value="Cyclic_nucleotide_synthase"/>
</dbReference>
<dbReference type="Proteomes" id="UP000192578">
    <property type="component" value="Unassembled WGS sequence"/>
</dbReference>
<dbReference type="GO" id="GO:0007168">
    <property type="term" value="P:receptor guanylyl cyclase signaling pathway"/>
    <property type="evidence" value="ECO:0007669"/>
    <property type="project" value="TreeGrafter"/>
</dbReference>
<evidence type="ECO:0000256" key="11">
    <source>
        <dbReference type="ARBA" id="ARBA00023180"/>
    </source>
</evidence>
<keyword evidence="10 21" id="KW-0675">Receptor</keyword>
<dbReference type="InterPro" id="IPR001245">
    <property type="entry name" value="Ser-Thr/Tyr_kinase_cat_dom"/>
</dbReference>
<dbReference type="Pfam" id="PF00211">
    <property type="entry name" value="Guanylate_cyc"/>
    <property type="match status" value="1"/>
</dbReference>
<dbReference type="Gene3D" id="3.40.50.2300">
    <property type="match status" value="2"/>
</dbReference>
<sequence length="1056" mass="118257">MVGISRAREFSRRSADEKPNAKNAKISTGPAKVLTVCWLLEEDSYFTSYNRTASAVDLAIEHANKFIMPESLKLQYVFGSTGNSCSHTMYSAALTVYDFYQKGITCNMFLGSSCSHTTASIYGFAERFDVPIFGCPSVDSWSIQQDSEKTYYNLVLQPAFGYSDLADFFIRLLELHGYTHVALFRDDSYSFFSFISQSVMRYFQLRNPALYANSFVTSFRSLHTTKQLYKPLLVAANDRTRVYILLMHSAGVRKLMLAARELGYTKGQHVFYLIELYDLAYWGKLDPTVGDAEDLAAKEAFKSVLVVGFYQQQQTFDPEFEDKVKTGARQHYHYTFNPLEPSVLLYAMTVNDLYEHDGNYTNGSAIIDAITNSTFDGFRGDKISVGEDGARDRDYSVKYYEPTTDQFIVFVYMLYLQGATANAGNDTFRYPVPLKWPSPDGQLPPSEPVCGFRDDKCRNEGLSTSVLTTVVVVPLLVVLGLVVPGIFVGYKFWKMRMEYNPNWWKIMTEVLNVKDNRSGSKKTLASVSTTGTSNRSGTSYVCEIFATYKGTKVGLIDVSDKKKSPTKELIDELTILKGVDDANLQHFIGIAVSANDVCEFIVAELCTKGTLSDTLDNEMVKLDWLFKNSMIRDIVLGMTHLHGSPIQSHGNLSSLTCLVDVRFTIKISDYGLSFFRSRADLQPFSGKDADRQLSNLFWRAPELLRQVMPAKGTPKGDVYSFAIILQQIILRSSPFELPSDPLEMTDTEILSEVAAANIPPVRPRVPRSACSNELYDLMERCWEEVPIERPTFPKIKDRLRKVIGNVGDNIVDILFKRMEQYANDLEQKVADQTQQFMDEKTRSEQLLSQLLPKPVAAALTRGIQVDPEAFSSVTIFFSDIVGFTTLSAKGSPMDVIDLLNGLYTFFDSILEKYDVYKVETIGDAYMVSSGLPVRNGNKHASEIACMAIDLREGIAKFAVPHRPGETIEIRIGINSGPCVAGIVGLKMPRYCLFGDTVNMASRMESTGEPMKIQISMETRDLLNDIGGFVLVERGLTAVKGKGSLITFWLLSKQESG</sequence>
<evidence type="ECO:0000256" key="5">
    <source>
        <dbReference type="ARBA" id="ARBA00022729"/>
    </source>
</evidence>
<keyword evidence="12 14" id="KW-0456">Lyase</keyword>
<dbReference type="InterPro" id="IPR001054">
    <property type="entry name" value="A/G_cyclase"/>
</dbReference>
<evidence type="ECO:0000256" key="9">
    <source>
        <dbReference type="ARBA" id="ARBA00023136"/>
    </source>
</evidence>
<organism evidence="21 22">
    <name type="scientific">Hypsibius exemplaris</name>
    <name type="common">Freshwater tardigrade</name>
    <dbReference type="NCBI Taxonomy" id="2072580"/>
    <lineage>
        <taxon>Eukaryota</taxon>
        <taxon>Metazoa</taxon>
        <taxon>Ecdysozoa</taxon>
        <taxon>Tardigrada</taxon>
        <taxon>Eutardigrada</taxon>
        <taxon>Parachela</taxon>
        <taxon>Hypsibioidea</taxon>
        <taxon>Hypsibiidae</taxon>
        <taxon>Hypsibius</taxon>
    </lineage>
</organism>
<name>A0A1W0WAL4_HYPEX</name>
<dbReference type="Gene3D" id="1.10.510.10">
    <property type="entry name" value="Transferase(Phosphotransferase) domain 1"/>
    <property type="match status" value="1"/>
</dbReference>
<dbReference type="GO" id="GO:0005525">
    <property type="term" value="F:GTP binding"/>
    <property type="evidence" value="ECO:0007669"/>
    <property type="project" value="UniProtKB-KW"/>
</dbReference>
<evidence type="ECO:0000256" key="8">
    <source>
        <dbReference type="ARBA" id="ARBA00023134"/>
    </source>
</evidence>
<keyword evidence="16" id="KW-0175">Coiled coil</keyword>
<dbReference type="PROSITE" id="PS50011">
    <property type="entry name" value="PROTEIN_KINASE_DOM"/>
    <property type="match status" value="1"/>
</dbReference>